<name>A0ACC0TSE9_9AGAM</name>
<dbReference type="EMBL" id="JAGFNK010001035">
    <property type="protein sequence ID" value="KAI9435672.1"/>
    <property type="molecule type" value="Genomic_DNA"/>
</dbReference>
<dbReference type="Proteomes" id="UP001207468">
    <property type="component" value="Unassembled WGS sequence"/>
</dbReference>
<evidence type="ECO:0000313" key="1">
    <source>
        <dbReference type="EMBL" id="KAI9435672.1"/>
    </source>
</evidence>
<sequence>MYIPGNSKQEKTKDPEKIVLAKEEAINTMLKEEHDTVNRNYLLALNKRYDTALAALDTTDNTEEIAMKRKVDSELVAHGIDTNTVKTNVYTPGATFSRGVFRKRAGTRNGFTSDLPDSIQTYEQYTAWQESLPNNKKAGWFRRTIYIKYFSLGEKYHHSFDEFMEAYKEKFLHSIPQMFFFFLPIFAFILYLLYVSNKQLYYINHAIFSLYLYIAMFIFAFVRVAAGDFYKLVTIMDDLREKCPWDKKQTIQTLRPLTLEETYELADAITDEDWKGIKEELGDVLLHILFYAKIGTEQQQFSLQDVIEGISEKLIVRHPHIYGDVQVNNEEDVKRNWEQIKLSKEGKKSVLAGVPKTLPAIIKATRVQEKAKQVGFEWDNKEDVWKKVQEEMDELQEAVASGNQAHTEEEFGDVLFSLVNYARFLQVDAENALEKTNKKFIWRFQQIEKIAAEQGKSLNDMSLQEMDAIWNQPHGLKSRLEHKIAASERSFNAIVKDTALLSSLINDTLTKGKKRLTEENFGVFIYTFNDIGNPILSYWNNNHFSVNADDLRREDSNYFTGCQSGQFELIKRTVALSGQKVIAAGVIPIYWDYFIQNKYLPKDFDGFHGLEEQYEISEDSIGLPVLNGAGQPLFKIKQKQGHTYAGYDMITVLLRVISMLLIVLFLNVVATDASKEEGFKKVFLLLCTTVVLLRFFTYILPFPFDFSRLSLFDPSIYASNFLHPSLGHLLINSILAFWLISFYKINSFREPVRLPQSRRPWIKYANLFILVVVALLIAGIVRSLVQDSRISFDVTNFFSLINAYSVVLLRPLIEARIDITYQLLATAVSGLFILSFSIGRSSTNANIVLVAWLLFYVWLMNKRRHDLYVALLKSSFFIFWAMFFAMSMASLVMYQNKVVEMDKRKRKAESLATQADPSGESMLRIAVSTFSDNNLFTKGFYRLQSEYSNKFLKDSLLNANFSGYLNKYETRIYTFNQYYKPLFNDDSTSYFIIHNIISSPATQRSSTTDSLYTYQNTEGEMSYLYEDVITQSDSVLGYVYIISKPKRYKSEGLYPELFKQVQDDDNQGYASAVYINGKLVNREDDYAFPSKPDKQALPPALDYRQYDNDGYNELWYNDGNGRIVIVVKQNTLLLEAVTLFAYLFIIFLCVICLYDMGSYLLQTRFQVEEMKRLLRFNIRTQIHATIIFISVFSFLVIGVATISFFIIRFKKNNLERLFNSIEIIANEIEGKVKEVRSLDDAFTIDDVGFTSINEKMITEVSETHNVDVNLYNAAGNLIATTEPYIYNKQLLSDKMDTRAYDELHYKKSIRFVQSEQLGNLQYLSIYVPVIGEDGSTTAYLNIPYLNSQSELNQEISGFLATLINLNAFIFLLAGAIAFLLTNRIIASFSLIGDKMKEVGLGKVNEVIIWSRDDEIGALVNEYNKMVRKLEESARALAQNEREGAWREMARQVAHEIKNPLTPMKLSIQYLQKSIDSGAPNTKELSQRVAVTLVEQIDQLSQIASDFSQFANIGNVTLDRFDISESIASVINLYKGNTEVAIEWKKSETAAKVVADKIQLNRLFTNLIKNAIEATGEGKRPHIIIEQEIQNDTVRIAITDNGSGIPAPMREKIFAPNFTTKTSGTGLGLAICKGIVEKANGTISFTTEEGVGTTFLIELPLTII</sequence>
<proteinExistence type="predicted"/>
<protein>
    <submittedName>
        <fullName evidence="1">Uncharacterized protein</fullName>
    </submittedName>
</protein>
<evidence type="ECO:0000313" key="2">
    <source>
        <dbReference type="Proteomes" id="UP001207468"/>
    </source>
</evidence>
<comment type="caution">
    <text evidence="1">The sequence shown here is derived from an EMBL/GenBank/DDBJ whole genome shotgun (WGS) entry which is preliminary data.</text>
</comment>
<reference evidence="1" key="1">
    <citation type="submission" date="2021-03" db="EMBL/GenBank/DDBJ databases">
        <title>Evolutionary priming and transition to the ectomycorrhizal habit in an iconic lineage of mushroom-forming fungi: is preadaptation a requirement?</title>
        <authorList>
            <consortium name="DOE Joint Genome Institute"/>
            <person name="Looney B.P."/>
            <person name="Miyauchi S."/>
            <person name="Morin E."/>
            <person name="Drula E."/>
            <person name="Courty P.E."/>
            <person name="Chicoki N."/>
            <person name="Fauchery L."/>
            <person name="Kohler A."/>
            <person name="Kuo A."/>
            <person name="LaButti K."/>
            <person name="Pangilinan J."/>
            <person name="Lipzen A."/>
            <person name="Riley R."/>
            <person name="Andreopoulos W."/>
            <person name="He G."/>
            <person name="Johnson J."/>
            <person name="Barry K.W."/>
            <person name="Grigoriev I.V."/>
            <person name="Nagy L."/>
            <person name="Hibbett D."/>
            <person name="Henrissat B."/>
            <person name="Matheny P.B."/>
            <person name="Labbe J."/>
            <person name="Martin A.F."/>
        </authorList>
    </citation>
    <scope>NUCLEOTIDE SEQUENCE</scope>
    <source>
        <strain evidence="1">BPL698</strain>
    </source>
</reference>
<organism evidence="1 2">
    <name type="scientific">Russula earlei</name>
    <dbReference type="NCBI Taxonomy" id="71964"/>
    <lineage>
        <taxon>Eukaryota</taxon>
        <taxon>Fungi</taxon>
        <taxon>Dikarya</taxon>
        <taxon>Basidiomycota</taxon>
        <taxon>Agaricomycotina</taxon>
        <taxon>Agaricomycetes</taxon>
        <taxon>Russulales</taxon>
        <taxon>Russulaceae</taxon>
        <taxon>Russula</taxon>
    </lineage>
</organism>
<gene>
    <name evidence="1" type="ORF">F5148DRAFT_1294791</name>
</gene>
<keyword evidence="2" id="KW-1185">Reference proteome</keyword>
<accession>A0ACC0TSE9</accession>